<organism evidence="8">
    <name type="scientific">Pseudo-nitzschia australis</name>
    <dbReference type="NCBI Taxonomy" id="44445"/>
    <lineage>
        <taxon>Eukaryota</taxon>
        <taxon>Sar</taxon>
        <taxon>Stramenopiles</taxon>
        <taxon>Ochrophyta</taxon>
        <taxon>Bacillariophyta</taxon>
        <taxon>Bacillariophyceae</taxon>
        <taxon>Bacillariophycidae</taxon>
        <taxon>Bacillariales</taxon>
        <taxon>Bacillariaceae</taxon>
        <taxon>Pseudo-nitzschia</taxon>
    </lineage>
</organism>
<evidence type="ECO:0000259" key="6">
    <source>
        <dbReference type="Pfam" id="PF25789"/>
    </source>
</evidence>
<proteinExistence type="inferred from homology"/>
<dbReference type="InterPro" id="IPR057983">
    <property type="entry name" value="NAA35-like_N"/>
</dbReference>
<reference evidence="8" key="1">
    <citation type="submission" date="2021-01" db="EMBL/GenBank/DDBJ databases">
        <authorList>
            <person name="Corre E."/>
            <person name="Pelletier E."/>
            <person name="Niang G."/>
            <person name="Scheremetjew M."/>
            <person name="Finn R."/>
            <person name="Kale V."/>
            <person name="Holt S."/>
            <person name="Cochrane G."/>
            <person name="Meng A."/>
            <person name="Brown T."/>
            <person name="Cohen L."/>
        </authorList>
    </citation>
    <scope>NUCLEOTIDE SEQUENCE</scope>
    <source>
        <strain evidence="8">10249 10 AB</strain>
    </source>
</reference>
<comment type="subcellular location">
    <subcellularLocation>
        <location evidence="1">Cytoplasm</location>
    </subcellularLocation>
</comment>
<feature type="region of interest" description="Disordered" evidence="4">
    <location>
        <begin position="498"/>
        <end position="540"/>
    </location>
</feature>
<dbReference type="GO" id="GO:0031417">
    <property type="term" value="C:NatC complex"/>
    <property type="evidence" value="ECO:0007669"/>
    <property type="project" value="InterPro"/>
</dbReference>
<evidence type="ECO:0000313" key="8">
    <source>
        <dbReference type="EMBL" id="CAE0712102.1"/>
    </source>
</evidence>
<feature type="compositionally biased region" description="Low complexity" evidence="4">
    <location>
        <begin position="525"/>
        <end position="540"/>
    </location>
</feature>
<feature type="compositionally biased region" description="Basic residues" evidence="4">
    <location>
        <begin position="513"/>
        <end position="524"/>
    </location>
</feature>
<accession>A0A6U9WSR9</accession>
<dbReference type="PANTHER" id="PTHR21373:SF0">
    <property type="entry name" value="N-ALPHA-ACETYLTRANSFERASE 35, NATC AUXILIARY SUBUNIT"/>
    <property type="match status" value="1"/>
</dbReference>
<dbReference type="Pfam" id="PF25789">
    <property type="entry name" value="TPR_NAA35"/>
    <property type="match status" value="1"/>
</dbReference>
<evidence type="ECO:0000256" key="1">
    <source>
        <dbReference type="ARBA" id="ARBA00004496"/>
    </source>
</evidence>
<protein>
    <submittedName>
        <fullName evidence="8">Uncharacterized protein</fullName>
    </submittedName>
</protein>
<evidence type="ECO:0000256" key="3">
    <source>
        <dbReference type="ARBA" id="ARBA00022490"/>
    </source>
</evidence>
<dbReference type="AlphaFoldDB" id="A0A6U9WSR9"/>
<evidence type="ECO:0000256" key="4">
    <source>
        <dbReference type="SAM" id="MobiDB-lite"/>
    </source>
</evidence>
<feature type="domain" description="NAA35-like TPR repeats" evidence="6">
    <location>
        <begin position="290"/>
        <end position="715"/>
    </location>
</feature>
<dbReference type="Pfam" id="PF04112">
    <property type="entry name" value="Mak10"/>
    <property type="match status" value="1"/>
</dbReference>
<sequence>MIFPRPAPTGLDDEVNPLPWNELALQDAVFVAMENLIRIESFLSEGSSIVESTYTCLYAHKSVMQDMKDNLEPTSLTEQMQVMMKATSKGTLPQHIVYSSTLMLIQITELCRGVILNADIYEEEDFTVSTYNIKVFEDRDGASVVNTGRRVLGMIQKESLSSLEGQDDRADRDADALKAANLILGFQVDFIDAITSMAGLSGFNSIQEELKKTQTIARAAIAKASRLSTVMTEFKKTETESTKILIKRAFDSNVNCPLVGNAPLRKIVFRETEESISVLKKIIGELDEIVCTILLKANTLGRIRCMMRKLSATSANILTRSLAVLSLYFDEKIFGQYLLPDMIVSHLKQLSGVPDSVFTSTAGVPAFLNRLCKPVYDTLKVLALNQNRQRTYIDVMLGDWAALREEAYIVDVTHHQQGRVGQDLKPYFSLYVLCVTIDLMDNFVDLGVKLQLHCNEEELGVVFWYRDFLTSSLLSQVTTMRQTKMIAKQRQVAEQVKKQQQLIQQQTSNKSQKSGKKKGKHKKSSSNSNSNSNSNNNNTASSVARLTTTAADIENDFNFLLLNLKRSMCRGLVRFFAVVRQAGLIPEKKYEFTTNERIFEKRFELFSSIQQPPPLSYEDYLSGSDFSKVPQSDLIASTADSFLLSKSMIDRLLSQVPLIDPDFLSVQEEELRQLAKVCVGNSIYLQKLIQVIKEKGESKARVTIDTNTNRQFCTIKIE</sequence>
<feature type="domain" description="NAA35-like N-terminal" evidence="5">
    <location>
        <begin position="27"/>
        <end position="141"/>
    </location>
</feature>
<dbReference type="EMBL" id="HBIX01006149">
    <property type="protein sequence ID" value="CAE0712101.1"/>
    <property type="molecule type" value="Transcribed_RNA"/>
</dbReference>
<dbReference type="PANTHER" id="PTHR21373">
    <property type="entry name" value="GLUCOSE REPRESSIBLE PROTEIN MAK10"/>
    <property type="match status" value="1"/>
</dbReference>
<evidence type="ECO:0000313" key="7">
    <source>
        <dbReference type="EMBL" id="CAE0712101.1"/>
    </source>
</evidence>
<dbReference type="EMBL" id="HBIX01006150">
    <property type="protein sequence ID" value="CAE0712102.1"/>
    <property type="molecule type" value="Transcribed_RNA"/>
</dbReference>
<keyword evidence="3" id="KW-0963">Cytoplasm</keyword>
<dbReference type="InterPro" id="IPR007244">
    <property type="entry name" value="Naa35_N"/>
</dbReference>
<gene>
    <name evidence="7" type="ORF">PAUS00366_LOCUS4853</name>
    <name evidence="8" type="ORF">PAUS00366_LOCUS4854</name>
</gene>
<dbReference type="InterPro" id="IPR057982">
    <property type="entry name" value="TPR_NAA35"/>
</dbReference>
<evidence type="ECO:0000256" key="2">
    <source>
        <dbReference type="ARBA" id="ARBA00006289"/>
    </source>
</evidence>
<feature type="compositionally biased region" description="Low complexity" evidence="4">
    <location>
        <begin position="498"/>
        <end position="512"/>
    </location>
</feature>
<evidence type="ECO:0000259" key="5">
    <source>
        <dbReference type="Pfam" id="PF04112"/>
    </source>
</evidence>
<comment type="similarity">
    <text evidence="2">Belongs to the MAK10 family.</text>
</comment>
<name>A0A6U9WSR9_9STRA</name>